<reference evidence="2 3" key="1">
    <citation type="journal article" date="2019" name="Sci. Rep.">
        <title>A high-quality genome of Eragrostis curvula grass provides insights into Poaceae evolution and supports new strategies to enhance forage quality.</title>
        <authorList>
            <person name="Carballo J."/>
            <person name="Santos B.A.C.M."/>
            <person name="Zappacosta D."/>
            <person name="Garbus I."/>
            <person name="Selva J.P."/>
            <person name="Gallo C.A."/>
            <person name="Diaz A."/>
            <person name="Albertini E."/>
            <person name="Caccamo M."/>
            <person name="Echenique V."/>
        </authorList>
    </citation>
    <scope>NUCLEOTIDE SEQUENCE [LARGE SCALE GENOMIC DNA]</scope>
    <source>
        <strain evidence="3">cv. Victoria</strain>
        <tissue evidence="2">Leaf</tissue>
    </source>
</reference>
<comment type="caution">
    <text evidence="2">The sequence shown here is derived from an EMBL/GenBank/DDBJ whole genome shotgun (WGS) entry which is preliminary data.</text>
</comment>
<dbReference type="EMBL" id="RWGY01000007">
    <property type="protein sequence ID" value="TVU38443.1"/>
    <property type="molecule type" value="Genomic_DNA"/>
</dbReference>
<evidence type="ECO:0000256" key="1">
    <source>
        <dbReference type="SAM" id="MobiDB-lite"/>
    </source>
</evidence>
<gene>
    <name evidence="2" type="ORF">EJB05_11814</name>
</gene>
<name>A0A5J9VQJ0_9POAL</name>
<accession>A0A5J9VQJ0</accession>
<sequence>NGHCPARSSAGPRRGRPGRLASRPRRERSISTRALRRDTFSSCFSLPETFERIFVRDRVCHLLMLAFVRPRHGWMDGAMEGRSSDSCACLSVCSRAPGFFRDNI</sequence>
<feature type="compositionally biased region" description="Basic residues" evidence="1">
    <location>
        <begin position="13"/>
        <end position="26"/>
    </location>
</feature>
<dbReference type="Proteomes" id="UP000324897">
    <property type="component" value="Chromosome 4"/>
</dbReference>
<keyword evidence="3" id="KW-1185">Reference proteome</keyword>
<feature type="region of interest" description="Disordered" evidence="1">
    <location>
        <begin position="1"/>
        <end position="31"/>
    </location>
</feature>
<dbReference type="Gramene" id="TVU38443">
    <property type="protein sequence ID" value="TVU38443"/>
    <property type="gene ID" value="EJB05_11814"/>
</dbReference>
<evidence type="ECO:0000313" key="3">
    <source>
        <dbReference type="Proteomes" id="UP000324897"/>
    </source>
</evidence>
<protein>
    <submittedName>
        <fullName evidence="2">Uncharacterized protein</fullName>
    </submittedName>
</protein>
<feature type="compositionally biased region" description="Low complexity" evidence="1">
    <location>
        <begin position="1"/>
        <end position="12"/>
    </location>
</feature>
<proteinExistence type="predicted"/>
<evidence type="ECO:0000313" key="2">
    <source>
        <dbReference type="EMBL" id="TVU38443.1"/>
    </source>
</evidence>
<dbReference type="AlphaFoldDB" id="A0A5J9VQJ0"/>
<organism evidence="2 3">
    <name type="scientific">Eragrostis curvula</name>
    <name type="common">weeping love grass</name>
    <dbReference type="NCBI Taxonomy" id="38414"/>
    <lineage>
        <taxon>Eukaryota</taxon>
        <taxon>Viridiplantae</taxon>
        <taxon>Streptophyta</taxon>
        <taxon>Embryophyta</taxon>
        <taxon>Tracheophyta</taxon>
        <taxon>Spermatophyta</taxon>
        <taxon>Magnoliopsida</taxon>
        <taxon>Liliopsida</taxon>
        <taxon>Poales</taxon>
        <taxon>Poaceae</taxon>
        <taxon>PACMAD clade</taxon>
        <taxon>Chloridoideae</taxon>
        <taxon>Eragrostideae</taxon>
        <taxon>Eragrostidinae</taxon>
        <taxon>Eragrostis</taxon>
    </lineage>
</organism>
<feature type="non-terminal residue" evidence="2">
    <location>
        <position position="1"/>
    </location>
</feature>